<keyword evidence="1" id="KW-0812">Transmembrane</keyword>
<keyword evidence="1" id="KW-0472">Membrane</keyword>
<evidence type="ECO:0000313" key="2">
    <source>
        <dbReference type="EMBL" id="JAD36926.1"/>
    </source>
</evidence>
<proteinExistence type="predicted"/>
<sequence length="52" mass="6154">MVFLVEGSGYRYWSKLSSFLIVGLMPLYYMLMITSDKCCEMKANEWHWLGPK</sequence>
<reference evidence="2" key="1">
    <citation type="submission" date="2014-09" db="EMBL/GenBank/DDBJ databases">
        <authorList>
            <person name="Magalhaes I.L.F."/>
            <person name="Oliveira U."/>
            <person name="Santos F.R."/>
            <person name="Vidigal T.H.D.A."/>
            <person name="Brescovit A.D."/>
            <person name="Santos A.J."/>
        </authorList>
    </citation>
    <scope>NUCLEOTIDE SEQUENCE</scope>
    <source>
        <tissue evidence="2">Shoot tissue taken approximately 20 cm above the soil surface</tissue>
    </source>
</reference>
<dbReference type="AlphaFoldDB" id="A0A0A8ZDN9"/>
<feature type="transmembrane region" description="Helical" evidence="1">
    <location>
        <begin position="12"/>
        <end position="31"/>
    </location>
</feature>
<name>A0A0A8ZDN9_ARUDO</name>
<accession>A0A0A8ZDN9</accession>
<evidence type="ECO:0000256" key="1">
    <source>
        <dbReference type="SAM" id="Phobius"/>
    </source>
</evidence>
<dbReference type="EMBL" id="GBRH01260969">
    <property type="protein sequence ID" value="JAD36926.1"/>
    <property type="molecule type" value="Transcribed_RNA"/>
</dbReference>
<reference evidence="2" key="2">
    <citation type="journal article" date="2015" name="Data Brief">
        <title>Shoot transcriptome of the giant reed, Arundo donax.</title>
        <authorList>
            <person name="Barrero R.A."/>
            <person name="Guerrero F.D."/>
            <person name="Moolhuijzen P."/>
            <person name="Goolsby J.A."/>
            <person name="Tidwell J."/>
            <person name="Bellgard S.E."/>
            <person name="Bellgard M.I."/>
        </authorList>
    </citation>
    <scope>NUCLEOTIDE SEQUENCE</scope>
    <source>
        <tissue evidence="2">Shoot tissue taken approximately 20 cm above the soil surface</tissue>
    </source>
</reference>
<protein>
    <submittedName>
        <fullName evidence="2">Uncharacterized protein</fullName>
    </submittedName>
</protein>
<organism evidence="2">
    <name type="scientific">Arundo donax</name>
    <name type="common">Giant reed</name>
    <name type="synonym">Donax arundinaceus</name>
    <dbReference type="NCBI Taxonomy" id="35708"/>
    <lineage>
        <taxon>Eukaryota</taxon>
        <taxon>Viridiplantae</taxon>
        <taxon>Streptophyta</taxon>
        <taxon>Embryophyta</taxon>
        <taxon>Tracheophyta</taxon>
        <taxon>Spermatophyta</taxon>
        <taxon>Magnoliopsida</taxon>
        <taxon>Liliopsida</taxon>
        <taxon>Poales</taxon>
        <taxon>Poaceae</taxon>
        <taxon>PACMAD clade</taxon>
        <taxon>Arundinoideae</taxon>
        <taxon>Arundineae</taxon>
        <taxon>Arundo</taxon>
    </lineage>
</organism>
<keyword evidence="1" id="KW-1133">Transmembrane helix</keyword>